<dbReference type="SUPFAM" id="SSF51658">
    <property type="entry name" value="Xylose isomerase-like"/>
    <property type="match status" value="1"/>
</dbReference>
<name>A0A921GBN9_9FIRM</name>
<proteinExistence type="predicted"/>
<dbReference type="PANTHER" id="PTHR12110:SF21">
    <property type="entry name" value="XYLOSE ISOMERASE-LIKE TIM BARREL DOMAIN-CONTAINING PROTEIN"/>
    <property type="match status" value="1"/>
</dbReference>
<dbReference type="InterPro" id="IPR050312">
    <property type="entry name" value="IolE/XylAMocC-like"/>
</dbReference>
<organism evidence="2 3">
    <name type="scientific">Thomasclavelia spiroformis</name>
    <dbReference type="NCBI Taxonomy" id="29348"/>
    <lineage>
        <taxon>Bacteria</taxon>
        <taxon>Bacillati</taxon>
        <taxon>Bacillota</taxon>
        <taxon>Erysipelotrichia</taxon>
        <taxon>Erysipelotrichales</taxon>
        <taxon>Coprobacillaceae</taxon>
        <taxon>Thomasclavelia</taxon>
    </lineage>
</organism>
<reference evidence="2" key="2">
    <citation type="submission" date="2021-09" db="EMBL/GenBank/DDBJ databases">
        <authorList>
            <person name="Gilroy R."/>
        </authorList>
    </citation>
    <scope>NUCLEOTIDE SEQUENCE</scope>
    <source>
        <strain evidence="2">CHK193-16274</strain>
    </source>
</reference>
<dbReference type="InterPro" id="IPR036237">
    <property type="entry name" value="Xyl_isomerase-like_sf"/>
</dbReference>
<comment type="caution">
    <text evidence="2">The sequence shown here is derived from an EMBL/GenBank/DDBJ whole genome shotgun (WGS) entry which is preliminary data.</text>
</comment>
<dbReference type="GO" id="GO:0016853">
    <property type="term" value="F:isomerase activity"/>
    <property type="evidence" value="ECO:0007669"/>
    <property type="project" value="UniProtKB-KW"/>
</dbReference>
<dbReference type="EMBL" id="DYWV01000226">
    <property type="protein sequence ID" value="HJF40624.1"/>
    <property type="molecule type" value="Genomic_DNA"/>
</dbReference>
<reference evidence="2" key="1">
    <citation type="journal article" date="2021" name="PeerJ">
        <title>Extensive microbial diversity within the chicken gut microbiome revealed by metagenomics and culture.</title>
        <authorList>
            <person name="Gilroy R."/>
            <person name="Ravi A."/>
            <person name="Getino M."/>
            <person name="Pursley I."/>
            <person name="Horton D.L."/>
            <person name="Alikhan N.F."/>
            <person name="Baker D."/>
            <person name="Gharbi K."/>
            <person name="Hall N."/>
            <person name="Watson M."/>
            <person name="Adriaenssens E.M."/>
            <person name="Foster-Nyarko E."/>
            <person name="Jarju S."/>
            <person name="Secka A."/>
            <person name="Antonio M."/>
            <person name="Oren A."/>
            <person name="Chaudhuri R.R."/>
            <person name="La Ragione R."/>
            <person name="Hildebrand F."/>
            <person name="Pallen M.J."/>
        </authorList>
    </citation>
    <scope>NUCLEOTIDE SEQUENCE</scope>
    <source>
        <strain evidence="2">CHK193-16274</strain>
    </source>
</reference>
<dbReference type="Gene3D" id="3.20.20.150">
    <property type="entry name" value="Divalent-metal-dependent TIM barrel enzymes"/>
    <property type="match status" value="1"/>
</dbReference>
<dbReference type="AlphaFoldDB" id="A0A921GBN9"/>
<dbReference type="PANTHER" id="PTHR12110">
    <property type="entry name" value="HYDROXYPYRUVATE ISOMERASE"/>
    <property type="match status" value="1"/>
</dbReference>
<dbReference type="Pfam" id="PF01261">
    <property type="entry name" value="AP_endonuc_2"/>
    <property type="match status" value="1"/>
</dbReference>
<dbReference type="Proteomes" id="UP000749320">
    <property type="component" value="Unassembled WGS sequence"/>
</dbReference>
<accession>A0A921GBN9</accession>
<dbReference type="InterPro" id="IPR013022">
    <property type="entry name" value="Xyl_isomerase-like_TIM-brl"/>
</dbReference>
<protein>
    <submittedName>
        <fullName evidence="2">Sugar phosphate isomerase/epimerase</fullName>
    </submittedName>
</protein>
<feature type="domain" description="Xylose isomerase-like TIM barrel" evidence="1">
    <location>
        <begin position="21"/>
        <end position="256"/>
    </location>
</feature>
<sequence length="272" mass="31751">MKISISNIGWDEKNDSDMYRYLHEIHVTGIEIAPTRIFKSFPYQKLKEAAAFQSRLELYELEISSIQSIWYGRTENIFHNQEELEILKNYTKEAIIFSQTIGSRNLVFGCPKNRAINKNSQNTLSDIREFFKYLGDFAFEHNTCLSLEPNPTIYNTNFINTTASAFELVREIGCPGFKVNVDLGTILENKEDLEVLDFKWINHIHISEPGLIAIQKRPEHREMLKMAYEAQYNGYFSIEMGNTDFLTAKKTVKYLKNLDTELRKENLYNETL</sequence>
<gene>
    <name evidence="2" type="ORF">K8V91_06845</name>
</gene>
<evidence type="ECO:0000313" key="2">
    <source>
        <dbReference type="EMBL" id="HJF40624.1"/>
    </source>
</evidence>
<evidence type="ECO:0000259" key="1">
    <source>
        <dbReference type="Pfam" id="PF01261"/>
    </source>
</evidence>
<keyword evidence="2" id="KW-0413">Isomerase</keyword>
<evidence type="ECO:0000313" key="3">
    <source>
        <dbReference type="Proteomes" id="UP000749320"/>
    </source>
</evidence>